<dbReference type="Proteomes" id="UP001301769">
    <property type="component" value="Unassembled WGS sequence"/>
</dbReference>
<feature type="domain" description="Copper-fist" evidence="3">
    <location>
        <begin position="1"/>
        <end position="33"/>
    </location>
</feature>
<evidence type="ECO:0000256" key="2">
    <source>
        <dbReference type="SAM" id="MobiDB-lite"/>
    </source>
</evidence>
<organism evidence="4 5">
    <name type="scientific">Rhypophila decipiens</name>
    <dbReference type="NCBI Taxonomy" id="261697"/>
    <lineage>
        <taxon>Eukaryota</taxon>
        <taxon>Fungi</taxon>
        <taxon>Dikarya</taxon>
        <taxon>Ascomycota</taxon>
        <taxon>Pezizomycotina</taxon>
        <taxon>Sordariomycetes</taxon>
        <taxon>Sordariomycetidae</taxon>
        <taxon>Sordariales</taxon>
        <taxon>Naviculisporaceae</taxon>
        <taxon>Rhypophila</taxon>
    </lineage>
</organism>
<dbReference type="PANTHER" id="PTHR34117:SF1">
    <property type="entry name" value="STYLE CELL-CYCLE INHIBITOR 1"/>
    <property type="match status" value="1"/>
</dbReference>
<dbReference type="Pfam" id="PF00649">
    <property type="entry name" value="Copper-fist"/>
    <property type="match status" value="1"/>
</dbReference>
<accession>A0AAN6YKM2</accession>
<reference evidence="4" key="2">
    <citation type="submission" date="2023-05" db="EMBL/GenBank/DDBJ databases">
        <authorList>
            <consortium name="Lawrence Berkeley National Laboratory"/>
            <person name="Steindorff A."/>
            <person name="Hensen N."/>
            <person name="Bonometti L."/>
            <person name="Westerberg I."/>
            <person name="Brannstrom I.O."/>
            <person name="Guillou S."/>
            <person name="Cros-Aarteil S."/>
            <person name="Calhoun S."/>
            <person name="Haridas S."/>
            <person name="Kuo A."/>
            <person name="Mondo S."/>
            <person name="Pangilinan J."/>
            <person name="Riley R."/>
            <person name="Labutti K."/>
            <person name="Andreopoulos B."/>
            <person name="Lipzen A."/>
            <person name="Chen C."/>
            <person name="Yanf M."/>
            <person name="Daum C."/>
            <person name="Ng V."/>
            <person name="Clum A."/>
            <person name="Ohm R."/>
            <person name="Martin F."/>
            <person name="Silar P."/>
            <person name="Natvig D."/>
            <person name="Lalanne C."/>
            <person name="Gautier V."/>
            <person name="Ament-Velasquez S.L."/>
            <person name="Kruys A."/>
            <person name="Hutchinson M.I."/>
            <person name="Powell A.J."/>
            <person name="Barry K."/>
            <person name="Miller A.N."/>
            <person name="Grigoriev I.V."/>
            <person name="Debuchy R."/>
            <person name="Gladieux P."/>
            <person name="Thoren M.H."/>
            <person name="Johannesson H."/>
        </authorList>
    </citation>
    <scope>NUCLEOTIDE SEQUENCE</scope>
    <source>
        <strain evidence="4">PSN293</strain>
    </source>
</reference>
<dbReference type="InterPro" id="IPR036395">
    <property type="entry name" value="Cu_fist_DNA-bd_dom_sf"/>
</dbReference>
<dbReference type="PROSITE" id="PS50073">
    <property type="entry name" value="COPPER_FIST_2"/>
    <property type="match status" value="1"/>
</dbReference>
<feature type="coiled-coil region" evidence="1">
    <location>
        <begin position="758"/>
        <end position="802"/>
    </location>
</feature>
<dbReference type="AlphaFoldDB" id="A0AAN6YKM2"/>
<feature type="region of interest" description="Disordered" evidence="2">
    <location>
        <begin position="62"/>
        <end position="112"/>
    </location>
</feature>
<feature type="region of interest" description="Disordered" evidence="2">
    <location>
        <begin position="555"/>
        <end position="665"/>
    </location>
</feature>
<dbReference type="SMART" id="SM01090">
    <property type="entry name" value="Copper-fist"/>
    <property type="match status" value="1"/>
</dbReference>
<reference evidence="4" key="1">
    <citation type="journal article" date="2023" name="Mol. Phylogenet. Evol.">
        <title>Genome-scale phylogeny and comparative genomics of the fungal order Sordariales.</title>
        <authorList>
            <person name="Hensen N."/>
            <person name="Bonometti L."/>
            <person name="Westerberg I."/>
            <person name="Brannstrom I.O."/>
            <person name="Guillou S."/>
            <person name="Cros-Aarteil S."/>
            <person name="Calhoun S."/>
            <person name="Haridas S."/>
            <person name="Kuo A."/>
            <person name="Mondo S."/>
            <person name="Pangilinan J."/>
            <person name="Riley R."/>
            <person name="LaButti K."/>
            <person name="Andreopoulos B."/>
            <person name="Lipzen A."/>
            <person name="Chen C."/>
            <person name="Yan M."/>
            <person name="Daum C."/>
            <person name="Ng V."/>
            <person name="Clum A."/>
            <person name="Steindorff A."/>
            <person name="Ohm R.A."/>
            <person name="Martin F."/>
            <person name="Silar P."/>
            <person name="Natvig D.O."/>
            <person name="Lalanne C."/>
            <person name="Gautier V."/>
            <person name="Ament-Velasquez S.L."/>
            <person name="Kruys A."/>
            <person name="Hutchinson M.I."/>
            <person name="Powell A.J."/>
            <person name="Barry K."/>
            <person name="Miller A.N."/>
            <person name="Grigoriev I.V."/>
            <person name="Debuchy R."/>
            <person name="Gladieux P."/>
            <person name="Hiltunen Thoren M."/>
            <person name="Johannesson H."/>
        </authorList>
    </citation>
    <scope>NUCLEOTIDE SEQUENCE</scope>
    <source>
        <strain evidence="4">PSN293</strain>
    </source>
</reference>
<feature type="compositionally biased region" description="Gly residues" evidence="2">
    <location>
        <begin position="416"/>
        <end position="426"/>
    </location>
</feature>
<dbReference type="SMART" id="SM00412">
    <property type="entry name" value="Cu_FIST"/>
    <property type="match status" value="1"/>
</dbReference>
<feature type="compositionally biased region" description="Basic and acidic residues" evidence="2">
    <location>
        <begin position="682"/>
        <end position="726"/>
    </location>
</feature>
<evidence type="ECO:0000313" key="4">
    <source>
        <dbReference type="EMBL" id="KAK4219796.1"/>
    </source>
</evidence>
<feature type="compositionally biased region" description="Polar residues" evidence="2">
    <location>
        <begin position="394"/>
        <end position="408"/>
    </location>
</feature>
<keyword evidence="5" id="KW-1185">Reference proteome</keyword>
<evidence type="ECO:0000313" key="5">
    <source>
        <dbReference type="Proteomes" id="UP001301769"/>
    </source>
</evidence>
<feature type="compositionally biased region" description="Polar residues" evidence="2">
    <location>
        <begin position="80"/>
        <end position="100"/>
    </location>
</feature>
<feature type="region of interest" description="Disordered" evidence="2">
    <location>
        <begin position="257"/>
        <end position="280"/>
    </location>
</feature>
<feature type="compositionally biased region" description="Basic and acidic residues" evidence="2">
    <location>
        <begin position="642"/>
        <end position="652"/>
    </location>
</feature>
<protein>
    <recommendedName>
        <fullName evidence="3">Copper-fist domain-containing protein</fullName>
    </recommendedName>
</protein>
<keyword evidence="1" id="KW-0175">Coiled coil</keyword>
<dbReference type="PANTHER" id="PTHR34117">
    <property type="entry name" value="STYLE CELL-CYCLE INHIBITOR 1"/>
    <property type="match status" value="1"/>
</dbReference>
<feature type="region of interest" description="Disordered" evidence="2">
    <location>
        <begin position="682"/>
        <end position="750"/>
    </location>
</feature>
<evidence type="ECO:0000259" key="3">
    <source>
        <dbReference type="PROSITE" id="PS50073"/>
    </source>
</evidence>
<dbReference type="EMBL" id="MU858046">
    <property type="protein sequence ID" value="KAK4219796.1"/>
    <property type="molecule type" value="Genomic_DNA"/>
</dbReference>
<dbReference type="Gene3D" id="3.90.430.10">
    <property type="entry name" value="Copper fist DNA-binding domain"/>
    <property type="match status" value="1"/>
</dbReference>
<feature type="compositionally biased region" description="Polar residues" evidence="2">
    <location>
        <begin position="439"/>
        <end position="452"/>
    </location>
</feature>
<dbReference type="InterPro" id="IPR044688">
    <property type="entry name" value="SCI-1-like"/>
</dbReference>
<name>A0AAN6YKM2_9PEZI</name>
<gene>
    <name evidence="4" type="ORF">QBC37DRAFT_367405</name>
</gene>
<dbReference type="GO" id="GO:0005634">
    <property type="term" value="C:nucleus"/>
    <property type="evidence" value="ECO:0007669"/>
    <property type="project" value="InterPro"/>
</dbReference>
<feature type="compositionally biased region" description="Polar residues" evidence="2">
    <location>
        <begin position="257"/>
        <end position="277"/>
    </location>
</feature>
<proteinExistence type="predicted"/>
<dbReference type="GO" id="GO:0003677">
    <property type="term" value="F:DNA binding"/>
    <property type="evidence" value="ECO:0007669"/>
    <property type="project" value="InterPro"/>
</dbReference>
<dbReference type="InterPro" id="IPR001083">
    <property type="entry name" value="Cu_fist_DNA-bd_dom"/>
</dbReference>
<dbReference type="GO" id="GO:0005507">
    <property type="term" value="F:copper ion binding"/>
    <property type="evidence" value="ECO:0007669"/>
    <property type="project" value="InterPro"/>
</dbReference>
<feature type="compositionally biased region" description="Acidic residues" evidence="2">
    <location>
        <begin position="625"/>
        <end position="634"/>
    </location>
</feature>
<evidence type="ECO:0000256" key="1">
    <source>
        <dbReference type="SAM" id="Coils"/>
    </source>
</evidence>
<dbReference type="PRINTS" id="PR00617">
    <property type="entry name" value="COPPERFIST"/>
</dbReference>
<dbReference type="SUPFAM" id="SSF57879">
    <property type="entry name" value="Zinc domain conserved in yeast copper-regulated transcription factors"/>
    <property type="match status" value="1"/>
</dbReference>
<feature type="region of interest" description="Disordered" evidence="2">
    <location>
        <begin position="394"/>
        <end position="452"/>
    </location>
</feature>
<dbReference type="GO" id="GO:0003700">
    <property type="term" value="F:DNA-binding transcription factor activity"/>
    <property type="evidence" value="ECO:0007669"/>
    <property type="project" value="InterPro"/>
</dbReference>
<feature type="compositionally biased region" description="Basic and acidic residues" evidence="2">
    <location>
        <begin position="569"/>
        <end position="586"/>
    </location>
</feature>
<comment type="caution">
    <text evidence="4">The sequence shown here is derived from an EMBL/GenBank/DDBJ whole genome shotgun (WGS) entry which is preliminary data.</text>
</comment>
<sequence length="809" mass="88379">MACAPCIRGHRSTKCNHFNERVMVPVRKPGRPLSTCPCPPGKPCACGGVKVAIPRKQQCGCGPENGNPPSPVEQERTPAETPTSPSRPSFRVTKSGSVSRNGRKPSFDPANFGRIDPMTVNIVTPQNGSLDTNGVSITAGNLGPQMPPPATSAYLPNIGYVTSGSPNGYHHPQNIAYASPLAFTMGSPYPHTPHFPHVKSEDSFPSPQIHNMGLSVQTTPVTNGTKSCCSPPVEEPLPKVDLGPALMASNGVTNGGSCCSNKKDGSGSTPNGSSASQPDYEKSFIPQFQSPIDLKPQNFQPPIHFPTVYTYPANYGSWQHPVDQTIWQQIAAHPSIPMGNGIATPTNGTTSGDVGTSHECACVDCKCVGCLAHPFNDQMFQYVNNAYMESPTGTNGHATLSDLTSQTPGNNANAGSGAGTGNGNGNGTATAVPPGSPPDAQTPSDASGFSDEQSLSTVDYFFVNLPLRMDVTPGSTSLPFGSRALSRKADERTFEPLFAYYLDLHKNLDISALPLDEVRGRWKSFVNKWNKGELAEGWYDPELFERVTREWRDGAGETLATRESTSGVDDEKRDTGMDEFGRVRSDVEEEEEKSVSRSPVGAQREKNYDEDLAPAGRKRAHTDSGTEDDEDDDYGPALPPTQRKDFPHKHGAEAPTLQDLTLRQESQIEDREAEFEALRALRKEDRKLQKERLDEIVPRADAGTRERKIEKRKLVNEKMKGFRERSPGAAEVPEEDLLGGGEGDSLEEQKRRLKVHEIKVSERQLRREAMEREKAMEREERIREFKEREEKAVARLRELARRRFGAGGS</sequence>